<protein>
    <recommendedName>
        <fullName evidence="2">Sigma 54 modulation/S30EA ribosomal protein C-terminal domain-containing protein</fullName>
    </recommendedName>
</protein>
<evidence type="ECO:0000259" key="2">
    <source>
        <dbReference type="Pfam" id="PF16321"/>
    </source>
</evidence>
<dbReference type="EMBL" id="BONI01000011">
    <property type="protein sequence ID" value="GIG05059.1"/>
    <property type="molecule type" value="Genomic_DNA"/>
</dbReference>
<dbReference type="Proteomes" id="UP000630887">
    <property type="component" value="Unassembled WGS sequence"/>
</dbReference>
<feature type="domain" description="Sigma 54 modulation/S30EA ribosomal protein C-terminal" evidence="2">
    <location>
        <begin position="204"/>
        <end position="245"/>
    </location>
</feature>
<dbReference type="PANTHER" id="PTHR33231">
    <property type="entry name" value="30S RIBOSOMAL PROTEIN"/>
    <property type="match status" value="1"/>
</dbReference>
<evidence type="ECO:0000313" key="4">
    <source>
        <dbReference type="Proteomes" id="UP000630887"/>
    </source>
</evidence>
<gene>
    <name evidence="3" type="ORF">Cco03nite_17590</name>
</gene>
<accession>A0A8J3P628</accession>
<feature type="region of interest" description="Disordered" evidence="1">
    <location>
        <begin position="256"/>
        <end position="304"/>
    </location>
</feature>
<evidence type="ECO:0000313" key="3">
    <source>
        <dbReference type="EMBL" id="GIG05059.1"/>
    </source>
</evidence>
<dbReference type="InterPro" id="IPR032528">
    <property type="entry name" value="Ribosom_S30AE_C"/>
</dbReference>
<dbReference type="InterPro" id="IPR038416">
    <property type="entry name" value="Ribosom_S30AE_C_sf"/>
</dbReference>
<dbReference type="PANTHER" id="PTHR33231:SF1">
    <property type="entry name" value="30S RIBOSOMAL PROTEIN"/>
    <property type="match status" value="1"/>
</dbReference>
<keyword evidence="4" id="KW-1185">Reference proteome</keyword>
<dbReference type="InterPro" id="IPR050574">
    <property type="entry name" value="HPF/YfiA_ribosome-assoc"/>
</dbReference>
<feature type="compositionally biased region" description="Low complexity" evidence="1">
    <location>
        <begin position="291"/>
        <end position="304"/>
    </location>
</feature>
<dbReference type="RefSeq" id="WP_203690883.1">
    <property type="nucleotide sequence ID" value="NZ_BAAALC010000016.1"/>
</dbReference>
<comment type="caution">
    <text evidence="3">The sequence shown here is derived from an EMBL/GenBank/DDBJ whole genome shotgun (WGS) entry which is preliminary data.</text>
</comment>
<dbReference type="Pfam" id="PF16321">
    <property type="entry name" value="Ribosom_S30AE_C"/>
    <property type="match status" value="2"/>
</dbReference>
<proteinExistence type="predicted"/>
<dbReference type="Gene3D" id="3.30.505.50">
    <property type="entry name" value="Sigma 54 modulation/S30EA ribosomal protein, C-terminal domain"/>
    <property type="match status" value="2"/>
</dbReference>
<organism evidence="3 4">
    <name type="scientific">Catellatospora coxensis</name>
    <dbReference type="NCBI Taxonomy" id="310354"/>
    <lineage>
        <taxon>Bacteria</taxon>
        <taxon>Bacillati</taxon>
        <taxon>Actinomycetota</taxon>
        <taxon>Actinomycetes</taxon>
        <taxon>Micromonosporales</taxon>
        <taxon>Micromonosporaceae</taxon>
        <taxon>Catellatospora</taxon>
    </lineage>
</organism>
<dbReference type="GO" id="GO:0022627">
    <property type="term" value="C:cytosolic small ribosomal subunit"/>
    <property type="evidence" value="ECO:0007669"/>
    <property type="project" value="TreeGrafter"/>
</dbReference>
<name>A0A8J3P628_9ACTN</name>
<dbReference type="GO" id="GO:0045900">
    <property type="term" value="P:negative regulation of translational elongation"/>
    <property type="evidence" value="ECO:0007669"/>
    <property type="project" value="TreeGrafter"/>
</dbReference>
<dbReference type="AlphaFoldDB" id="A0A8J3P628"/>
<dbReference type="GO" id="GO:0043024">
    <property type="term" value="F:ribosomal small subunit binding"/>
    <property type="evidence" value="ECO:0007669"/>
    <property type="project" value="TreeGrafter"/>
</dbReference>
<reference evidence="3 4" key="1">
    <citation type="submission" date="2021-01" db="EMBL/GenBank/DDBJ databases">
        <title>Whole genome shotgun sequence of Catellatospora coxensis NBRC 107359.</title>
        <authorList>
            <person name="Komaki H."/>
            <person name="Tamura T."/>
        </authorList>
    </citation>
    <scope>NUCLEOTIDE SEQUENCE [LARGE SCALE GENOMIC DNA]</scope>
    <source>
        <strain evidence="3 4">NBRC 107359</strain>
    </source>
</reference>
<feature type="domain" description="Sigma 54 modulation/S30EA ribosomal protein C-terminal" evidence="2">
    <location>
        <begin position="128"/>
        <end position="174"/>
    </location>
</feature>
<evidence type="ECO:0000256" key="1">
    <source>
        <dbReference type="SAM" id="MobiDB-lite"/>
    </source>
</evidence>
<sequence>MEPTGSRPVPRQGVRVDVRARGIADSAFVELTRQAVAAVVSANANAAGPVRLRVTAGRCASGPVLVQVNLLVRGEPARVQIAARTPQAAAGAALDRLERQIRRLALNLDLSAWPLPWRRTLAASGEGAVARLKAVRLHTAAFADAAMRLTAMDYDAHLFTDADTGLEAVVYRTGTEQLRLARQQPGNPSMRGCSVQVDARPALVLDPAHAARRLEATAAPFVFYTDRDTGRGNLLYRRYDGELGLISPLAAEPWPSVDRAPAEAGESGGGAGQSGSQPREEVGVLLEIENSRTASARSSTAAAV</sequence>